<name>A0AAD5KPA2_9CRUS</name>
<evidence type="ECO:0000256" key="1">
    <source>
        <dbReference type="RuleBase" id="RU004560"/>
    </source>
</evidence>
<protein>
    <recommendedName>
        <fullName evidence="4">Fibronectin type-III domain-containing protein</fullName>
    </recommendedName>
</protein>
<evidence type="ECO:0000256" key="3">
    <source>
        <dbReference type="SAM" id="MobiDB-lite"/>
    </source>
</evidence>
<dbReference type="InterPro" id="IPR027417">
    <property type="entry name" value="P-loop_NTPase"/>
</dbReference>
<evidence type="ECO:0000313" key="5">
    <source>
        <dbReference type="EMBL" id="KAI9556599.1"/>
    </source>
</evidence>
<dbReference type="CDD" id="cd00063">
    <property type="entry name" value="FN3"/>
    <property type="match status" value="1"/>
</dbReference>
<feature type="region of interest" description="Disordered" evidence="3">
    <location>
        <begin position="1242"/>
        <end position="1267"/>
    </location>
</feature>
<reference evidence="5 6" key="1">
    <citation type="submission" date="2022-05" db="EMBL/GenBank/DDBJ databases">
        <title>A multi-omics perspective on studying reproductive biology in Daphnia sinensis.</title>
        <authorList>
            <person name="Jia J."/>
        </authorList>
    </citation>
    <scope>NUCLEOTIDE SEQUENCE [LARGE SCALE GENOMIC DNA]</scope>
    <source>
        <strain evidence="5 6">WSL</strain>
    </source>
</reference>
<accession>A0AAD5KPA2</accession>
<dbReference type="CDD" id="cd00882">
    <property type="entry name" value="Ras_like_GTPase"/>
    <property type="match status" value="1"/>
</dbReference>
<dbReference type="InterPro" id="IPR052090">
    <property type="entry name" value="Cytolytic_pore-forming_toxin"/>
</dbReference>
<feature type="coiled-coil region" evidence="2">
    <location>
        <begin position="171"/>
        <end position="198"/>
    </location>
</feature>
<keyword evidence="1" id="KW-0547">Nucleotide-binding</keyword>
<organism evidence="5 6">
    <name type="scientific">Daphnia sinensis</name>
    <dbReference type="NCBI Taxonomy" id="1820382"/>
    <lineage>
        <taxon>Eukaryota</taxon>
        <taxon>Metazoa</taxon>
        <taxon>Ecdysozoa</taxon>
        <taxon>Arthropoda</taxon>
        <taxon>Crustacea</taxon>
        <taxon>Branchiopoda</taxon>
        <taxon>Diplostraca</taxon>
        <taxon>Cladocera</taxon>
        <taxon>Anomopoda</taxon>
        <taxon>Daphniidae</taxon>
        <taxon>Daphnia</taxon>
        <taxon>Daphnia similis group</taxon>
    </lineage>
</organism>
<feature type="compositionally biased region" description="Acidic residues" evidence="3">
    <location>
        <begin position="392"/>
        <end position="410"/>
    </location>
</feature>
<dbReference type="InterPro" id="IPR030379">
    <property type="entry name" value="G_SEPTIN_dom"/>
</dbReference>
<dbReference type="PANTHER" id="PTHR31594:SF14">
    <property type="entry name" value="FIBRONECTIN TYPE-III DOMAIN-CONTAINING PROTEIN"/>
    <property type="match status" value="1"/>
</dbReference>
<keyword evidence="1" id="KW-0342">GTP-binding</keyword>
<feature type="domain" description="Fibronectin type-III" evidence="4">
    <location>
        <begin position="611"/>
        <end position="705"/>
    </location>
</feature>
<comment type="similarity">
    <text evidence="1">Belongs to the TRAFAC class TrmE-Era-EngA-EngB-Septin-like GTPase superfamily. Septin GTPase family.</text>
</comment>
<evidence type="ECO:0000259" key="4">
    <source>
        <dbReference type="PROSITE" id="PS50853"/>
    </source>
</evidence>
<dbReference type="InterPro" id="IPR013783">
    <property type="entry name" value="Ig-like_fold"/>
</dbReference>
<evidence type="ECO:0000313" key="6">
    <source>
        <dbReference type="Proteomes" id="UP000820818"/>
    </source>
</evidence>
<dbReference type="AlphaFoldDB" id="A0AAD5KPA2"/>
<dbReference type="InterPro" id="IPR003961">
    <property type="entry name" value="FN3_dom"/>
</dbReference>
<gene>
    <name evidence="5" type="ORF">GHT06_016389</name>
</gene>
<dbReference type="Pfam" id="PF00735">
    <property type="entry name" value="Septin"/>
    <property type="match status" value="1"/>
</dbReference>
<dbReference type="EMBL" id="WJBH02000006">
    <property type="protein sequence ID" value="KAI9556599.1"/>
    <property type="molecule type" value="Genomic_DNA"/>
</dbReference>
<comment type="caution">
    <text evidence="5">The sequence shown here is derived from an EMBL/GenBank/DDBJ whole genome shotgun (WGS) entry which is preliminary data.</text>
</comment>
<dbReference type="PANTHER" id="PTHR31594">
    <property type="entry name" value="AIG1-TYPE G DOMAIN-CONTAINING PROTEIN"/>
    <property type="match status" value="1"/>
</dbReference>
<sequence length="1267" mass="142774">MDTNAIEQNFIKMVVLGGTFQTGDLYDYRNDRIVKGRQCWDSDEIARATSRKDQFTLKIKSPDSGSTSNKWENMGLNEHLQASVIAGLIEKYRGAGKYLSDRSSPSEVRQVLICRAKSRKVRLDLQTLINQDVPCLVASPEQVESSTSQTLPTHVVVEVTYGAEAYCVLALETEENAREDAEEYLSEIASKMEAALNENLDFSGFRDLFNEKEKKELTRIKCRLYADLQTLPFQEDSVFNTFKHCHKLVEQVRKGDIRNKKIVPIAVLLCPLKVIMGPAAGVCPAYQDVDSELVDRCCRTWDALDNICAKSVAIRTKNKKAEYEMSCKIRSITEIECLANKKELEKNLEVSFNKKFSLVLFIPPLDEMTNKTLENMKEYVGSYTKLTPVRNDDEDTDEGSTADEDDEDEDEVPWHMLTRYQKPVLAKIQELADHLEKNKHIEKNVQFLIVFSDAQEKFGCRYSVYETDHVLKDNLSQLPEPPTDLQIHVPDIRSVMNTSSSPTIRLEWTYADLGIPCLFLKKTTKTGATQITIPYTSGWMMKFRVAADTCIGRSEFSEVIHTNTMTDASEDDEPLPDEGSICSEVVIHEESVKLVSQPPAESKAVPPELAPPADIKVGEVTQYTAELRWKRTGAGTQVSYRVLYWGAGEDDSSANALEVPFNESGCRLENLQPETMYRVHIVTVSNDGGHASVPSEDVILTTLKQDVRFAEILVKRCTKIGVRNGMDLFAVPLVKSSELNSTVERFSFGHVSTRKAQHKTILVMGASGAGKTTLINGMINYIFNVEWEDKFRFQLIHSQLVGSSQGHSQTSNITAYDIHHADGFRVPYSLTIVDTPGYGDTKGLDRDEEITDMIRKFFEDKNGIQDLDVIGFVAQASLPRLTPTQTYIFNSVLSIFGRDVKDNIDFLLTFADSQVPPILGAITETDLPYPVEPETGQPRHHKFNNSGFFCSSLESGGGASNNANKFNRFFWNMGMENFRRFFVALATMKTRSLSLTKNVLEERKRLEVTVDGLQPLIKIGLAKMEEMRKIKQIIAQSQAQIDANQNVQIEVEVSVPKKVTNQSGHFLTNCNKCYMTCHLTCVFANDSDKAGCSAMDHSMPAENRTCRICPQKCVWNMHANQPYRWEYVLEKQIVFSDTIKEKYEKGLKTKLTAEELMKALEKDVDKNNRTVLKHVSIVSQCIEQLDAIALRPNPFSTPQYIDLIIDAEEQEKRQGYGERIESLKKLRTMAVTMKKIKDNEDVFSVGPSDDQAAHAAVKNDEATTPMA</sequence>
<dbReference type="FunFam" id="3.40.50.300:FF:002049">
    <property type="entry name" value="Si:ch73-170d6.2"/>
    <property type="match status" value="1"/>
</dbReference>
<dbReference type="GO" id="GO:0005525">
    <property type="term" value="F:GTP binding"/>
    <property type="evidence" value="ECO:0007669"/>
    <property type="project" value="UniProtKB-KW"/>
</dbReference>
<dbReference type="Gene3D" id="3.40.50.300">
    <property type="entry name" value="P-loop containing nucleotide triphosphate hydrolases"/>
    <property type="match status" value="1"/>
</dbReference>
<keyword evidence="2" id="KW-0175">Coiled coil</keyword>
<feature type="region of interest" description="Disordered" evidence="3">
    <location>
        <begin position="387"/>
        <end position="410"/>
    </location>
</feature>
<dbReference type="SUPFAM" id="SSF52540">
    <property type="entry name" value="P-loop containing nucleoside triphosphate hydrolases"/>
    <property type="match status" value="1"/>
</dbReference>
<dbReference type="Pfam" id="PF00041">
    <property type="entry name" value="fn3"/>
    <property type="match status" value="1"/>
</dbReference>
<evidence type="ECO:0000256" key="2">
    <source>
        <dbReference type="SAM" id="Coils"/>
    </source>
</evidence>
<dbReference type="InterPro" id="IPR036116">
    <property type="entry name" value="FN3_sf"/>
</dbReference>
<keyword evidence="6" id="KW-1185">Reference proteome</keyword>
<dbReference type="Gene3D" id="2.60.40.10">
    <property type="entry name" value="Immunoglobulins"/>
    <property type="match status" value="1"/>
</dbReference>
<dbReference type="SMART" id="SM00060">
    <property type="entry name" value="FN3"/>
    <property type="match status" value="1"/>
</dbReference>
<dbReference type="SUPFAM" id="SSF49265">
    <property type="entry name" value="Fibronectin type III"/>
    <property type="match status" value="1"/>
</dbReference>
<proteinExistence type="inferred from homology"/>
<dbReference type="PROSITE" id="PS50853">
    <property type="entry name" value="FN3"/>
    <property type="match status" value="1"/>
</dbReference>
<dbReference type="Proteomes" id="UP000820818">
    <property type="component" value="Linkage Group LG6"/>
</dbReference>